<dbReference type="EMBL" id="CABFWN010000001">
    <property type="protein sequence ID" value="VUG16683.1"/>
    <property type="molecule type" value="Genomic_DNA"/>
</dbReference>
<reference evidence="5 6" key="1">
    <citation type="submission" date="2019-07" db="EMBL/GenBank/DDBJ databases">
        <authorList>
            <person name="Friedrich A."/>
            <person name="Schacherer J."/>
        </authorList>
    </citation>
    <scope>NUCLEOTIDE SEQUENCE [LARGE SCALE GENOMIC DNA]</scope>
</reference>
<dbReference type="Proteomes" id="UP000478008">
    <property type="component" value="Unassembled WGS sequence"/>
</dbReference>
<evidence type="ECO:0000256" key="2">
    <source>
        <dbReference type="SAM" id="MobiDB-lite"/>
    </source>
</evidence>
<evidence type="ECO:0000313" key="6">
    <source>
        <dbReference type="Proteomes" id="UP000478008"/>
    </source>
</evidence>
<accession>A0A7D9GXY7</accession>
<evidence type="ECO:0000313" key="5">
    <source>
        <dbReference type="EMBL" id="VUG16683.1"/>
    </source>
</evidence>
<feature type="compositionally biased region" description="Low complexity" evidence="2">
    <location>
        <begin position="108"/>
        <end position="122"/>
    </location>
</feature>
<name>A0A7D9GXY7_DEKBR</name>
<organism evidence="5 6">
    <name type="scientific">Dekkera bruxellensis</name>
    <name type="common">Brettanomyces custersii</name>
    <dbReference type="NCBI Taxonomy" id="5007"/>
    <lineage>
        <taxon>Eukaryota</taxon>
        <taxon>Fungi</taxon>
        <taxon>Dikarya</taxon>
        <taxon>Ascomycota</taxon>
        <taxon>Saccharomycotina</taxon>
        <taxon>Pichiomycetes</taxon>
        <taxon>Pichiales</taxon>
        <taxon>Pichiaceae</taxon>
        <taxon>Brettanomyces</taxon>
    </lineage>
</organism>
<dbReference type="PROSITE" id="PS51140">
    <property type="entry name" value="CUE"/>
    <property type="match status" value="1"/>
</dbReference>
<dbReference type="AlphaFoldDB" id="A0A7D9GXY7"/>
<dbReference type="Gene3D" id="1.10.8.10">
    <property type="entry name" value="DNA helicase RuvA subunit, C-terminal domain"/>
    <property type="match status" value="1"/>
</dbReference>
<keyword evidence="1" id="KW-0833">Ubl conjugation pathway</keyword>
<proteinExistence type="predicted"/>
<feature type="transmembrane region" description="Helical" evidence="3">
    <location>
        <begin position="6"/>
        <end position="26"/>
    </location>
</feature>
<feature type="domain" description="CUE" evidence="4">
    <location>
        <begin position="41"/>
        <end position="83"/>
    </location>
</feature>
<sequence length="161" mass="17698">MEGSTVTTIIIGLVAFVMLNYFMSGAQSSAEQNSRRRIHHVTAQMIDTVQQVAPSLTEEQISYDLEQTGDVNTTVDRYLRRGTLPFPPGHGLNDSVEPNLSLVETVSDSKGGSKSISSTNSNEGPFGGLSFEAKRIELVHENRKALEKEYGIPWSDIVLQK</sequence>
<protein>
    <submittedName>
        <fullName evidence="5">DEBR0S1_23024g1_1</fullName>
    </submittedName>
</protein>
<dbReference type="CDD" id="cd14424">
    <property type="entry name" value="CUE_Cue1p_like"/>
    <property type="match status" value="1"/>
</dbReference>
<evidence type="ECO:0000259" key="4">
    <source>
        <dbReference type="PROSITE" id="PS51140"/>
    </source>
</evidence>
<keyword evidence="6" id="KW-1185">Reference proteome</keyword>
<dbReference type="GO" id="GO:0043130">
    <property type="term" value="F:ubiquitin binding"/>
    <property type="evidence" value="ECO:0007669"/>
    <property type="project" value="InterPro"/>
</dbReference>
<evidence type="ECO:0000256" key="1">
    <source>
        <dbReference type="ARBA" id="ARBA00022786"/>
    </source>
</evidence>
<keyword evidence="3" id="KW-1133">Transmembrane helix</keyword>
<gene>
    <name evidence="5" type="ORF">DEBR0S1_23024G</name>
</gene>
<dbReference type="Pfam" id="PF02845">
    <property type="entry name" value="CUE"/>
    <property type="match status" value="1"/>
</dbReference>
<dbReference type="InterPro" id="IPR003892">
    <property type="entry name" value="CUE"/>
</dbReference>
<feature type="region of interest" description="Disordered" evidence="2">
    <location>
        <begin position="107"/>
        <end position="126"/>
    </location>
</feature>
<keyword evidence="3" id="KW-0472">Membrane</keyword>
<keyword evidence="3" id="KW-0812">Transmembrane</keyword>
<dbReference type="SMART" id="SM00546">
    <property type="entry name" value="CUE"/>
    <property type="match status" value="1"/>
</dbReference>
<evidence type="ECO:0000256" key="3">
    <source>
        <dbReference type="SAM" id="Phobius"/>
    </source>
</evidence>